<evidence type="ECO:0000256" key="7">
    <source>
        <dbReference type="RuleBase" id="RU363032"/>
    </source>
</evidence>
<evidence type="ECO:0000256" key="2">
    <source>
        <dbReference type="ARBA" id="ARBA00022448"/>
    </source>
</evidence>
<evidence type="ECO:0000256" key="6">
    <source>
        <dbReference type="ARBA" id="ARBA00023136"/>
    </source>
</evidence>
<sequence length="287" mass="31112">MLIDRAIPESGPDCTDEPVVVQRPLSVWERLGNSTLFRRLVLLGLLAALWEGYARHLDVVIMFPTLSETADAFWRSMLDGSLSVRVLASLKTLMAGYALGVLAAAVLTMIAISSRVGTDLLRILTALFNPLPAIALLPLSLLWFGLGEISLVFVLVHAVLWPMALNLHSGFLGVGETLRMVGRNYGLRGPRFILLIMVPAAFPSILTGLKVSWAFAWRTLIAAEMVFGISSGGGGIGWFIYENRNLLETANVFAGLAAIILIGLLADAAVFGVVEARTVRRWGVQRS</sequence>
<comment type="subcellular location">
    <subcellularLocation>
        <location evidence="1 7">Cell membrane</location>
        <topology evidence="1 7">Multi-pass membrane protein</topology>
    </subcellularLocation>
</comment>
<keyword evidence="2 7" id="KW-0813">Transport</keyword>
<proteinExistence type="inferred from homology"/>
<feature type="transmembrane region" description="Helical" evidence="7">
    <location>
        <begin position="221"/>
        <end position="241"/>
    </location>
</feature>
<evidence type="ECO:0000256" key="1">
    <source>
        <dbReference type="ARBA" id="ARBA00004651"/>
    </source>
</evidence>
<feature type="transmembrane region" description="Helical" evidence="7">
    <location>
        <begin position="192"/>
        <end position="209"/>
    </location>
</feature>
<comment type="caution">
    <text evidence="9">The sequence shown here is derived from an EMBL/GenBank/DDBJ whole genome shotgun (WGS) entry which is preliminary data.</text>
</comment>
<dbReference type="CDD" id="cd06261">
    <property type="entry name" value="TM_PBP2"/>
    <property type="match status" value="1"/>
</dbReference>
<gene>
    <name evidence="9" type="ORF">HND93_30765</name>
</gene>
<dbReference type="SUPFAM" id="SSF161098">
    <property type="entry name" value="MetI-like"/>
    <property type="match status" value="1"/>
</dbReference>
<organism evidence="9 10">
    <name type="scientific">Azospirillum oleiclasticum</name>
    <dbReference type="NCBI Taxonomy" id="2735135"/>
    <lineage>
        <taxon>Bacteria</taxon>
        <taxon>Pseudomonadati</taxon>
        <taxon>Pseudomonadota</taxon>
        <taxon>Alphaproteobacteria</taxon>
        <taxon>Rhodospirillales</taxon>
        <taxon>Azospirillaceae</taxon>
        <taxon>Azospirillum</taxon>
    </lineage>
</organism>
<evidence type="ECO:0000313" key="10">
    <source>
        <dbReference type="Proteomes" id="UP000584642"/>
    </source>
</evidence>
<keyword evidence="3" id="KW-1003">Cell membrane</keyword>
<feature type="transmembrane region" description="Helical" evidence="7">
    <location>
        <begin position="120"/>
        <end position="144"/>
    </location>
</feature>
<evidence type="ECO:0000256" key="3">
    <source>
        <dbReference type="ARBA" id="ARBA00022475"/>
    </source>
</evidence>
<comment type="similarity">
    <text evidence="7">Belongs to the binding-protein-dependent transport system permease family.</text>
</comment>
<name>A0ABX2TLV7_9PROT</name>
<dbReference type="Proteomes" id="UP000584642">
    <property type="component" value="Unassembled WGS sequence"/>
</dbReference>
<feature type="domain" description="ABC transmembrane type-1" evidence="8">
    <location>
        <begin position="78"/>
        <end position="274"/>
    </location>
</feature>
<keyword evidence="10" id="KW-1185">Reference proteome</keyword>
<protein>
    <submittedName>
        <fullName evidence="9">ABC transporter permease subunit</fullName>
    </submittedName>
</protein>
<keyword evidence="5 7" id="KW-1133">Transmembrane helix</keyword>
<dbReference type="InterPro" id="IPR000515">
    <property type="entry name" value="MetI-like"/>
</dbReference>
<feature type="transmembrane region" description="Helical" evidence="7">
    <location>
        <begin position="253"/>
        <end position="274"/>
    </location>
</feature>
<dbReference type="InterPro" id="IPR035906">
    <property type="entry name" value="MetI-like_sf"/>
</dbReference>
<keyword evidence="4 7" id="KW-0812">Transmembrane</keyword>
<evidence type="ECO:0000259" key="8">
    <source>
        <dbReference type="PROSITE" id="PS50928"/>
    </source>
</evidence>
<dbReference type="PANTHER" id="PTHR30151:SF16">
    <property type="entry name" value="ABC TRANSPORTER PERMEASE PROTEIN"/>
    <property type="match status" value="1"/>
</dbReference>
<dbReference type="Gene3D" id="1.10.3720.10">
    <property type="entry name" value="MetI-like"/>
    <property type="match status" value="1"/>
</dbReference>
<reference evidence="9 10" key="1">
    <citation type="submission" date="2020-05" db="EMBL/GenBank/DDBJ databases">
        <title>Azospirillum oleiclasticum sp. nov, a nitrogen-fixing and heavy crude oil-emulsifying bacterium isolated from the crude oil of Yumen Oilfield.</title>
        <authorList>
            <person name="Wu D."/>
            <person name="Cai M."/>
            <person name="Zhang X."/>
        </authorList>
    </citation>
    <scope>NUCLEOTIDE SEQUENCE [LARGE SCALE GENOMIC DNA]</scope>
    <source>
        <strain evidence="9 10">ROY-1-1-2</strain>
    </source>
</reference>
<dbReference type="RefSeq" id="WP_180285883.1">
    <property type="nucleotide sequence ID" value="NZ_JABFDB010000035.1"/>
</dbReference>
<feature type="transmembrane region" description="Helical" evidence="7">
    <location>
        <begin position="95"/>
        <end position="114"/>
    </location>
</feature>
<dbReference type="PROSITE" id="PS50928">
    <property type="entry name" value="ABC_TM1"/>
    <property type="match status" value="1"/>
</dbReference>
<evidence type="ECO:0000313" key="9">
    <source>
        <dbReference type="EMBL" id="NYZ24108.1"/>
    </source>
</evidence>
<dbReference type="Pfam" id="PF00528">
    <property type="entry name" value="BPD_transp_1"/>
    <property type="match status" value="1"/>
</dbReference>
<accession>A0ABX2TLV7</accession>
<feature type="transmembrane region" description="Helical" evidence="7">
    <location>
        <begin position="151"/>
        <end position="172"/>
    </location>
</feature>
<keyword evidence="6 7" id="KW-0472">Membrane</keyword>
<dbReference type="EMBL" id="JABFDB010000035">
    <property type="protein sequence ID" value="NYZ24108.1"/>
    <property type="molecule type" value="Genomic_DNA"/>
</dbReference>
<dbReference type="PANTHER" id="PTHR30151">
    <property type="entry name" value="ALKANE SULFONATE ABC TRANSPORTER-RELATED, MEMBRANE SUBUNIT"/>
    <property type="match status" value="1"/>
</dbReference>
<evidence type="ECO:0000256" key="5">
    <source>
        <dbReference type="ARBA" id="ARBA00022989"/>
    </source>
</evidence>
<evidence type="ECO:0000256" key="4">
    <source>
        <dbReference type="ARBA" id="ARBA00022692"/>
    </source>
</evidence>